<name>A0AAU8E0I9_9PSED</name>
<keyword evidence="3" id="KW-0548">Nucleotidyltransferase</keyword>
<protein>
    <submittedName>
        <fullName evidence="3">Antiviral reverse transcriptase Drt3b</fullName>
    </submittedName>
</protein>
<dbReference type="NCBIfam" id="NF041748">
    <property type="entry name" value="Drt3b"/>
    <property type="match status" value="1"/>
</dbReference>
<accession>A0AAU8E0I9</accession>
<gene>
    <name evidence="3" type="primary">drt3b</name>
    <name evidence="3" type="ORF">ABVN21_18825</name>
</gene>
<keyword evidence="3" id="KW-0695">RNA-directed DNA polymerase</keyword>
<dbReference type="AlphaFoldDB" id="A0AAU8E0I9"/>
<evidence type="ECO:0000313" key="3">
    <source>
        <dbReference type="EMBL" id="XCG72796.1"/>
    </source>
</evidence>
<feature type="compositionally biased region" description="Basic and acidic residues" evidence="1">
    <location>
        <begin position="9"/>
        <end position="23"/>
    </location>
</feature>
<dbReference type="Pfam" id="PF00078">
    <property type="entry name" value="RVT_1"/>
    <property type="match status" value="1"/>
</dbReference>
<dbReference type="GO" id="GO:0003964">
    <property type="term" value="F:RNA-directed DNA polymerase activity"/>
    <property type="evidence" value="ECO:0007669"/>
    <property type="project" value="UniProtKB-KW"/>
</dbReference>
<dbReference type="RefSeq" id="WP_339553441.1">
    <property type="nucleotide sequence ID" value="NZ_CP159258.1"/>
</dbReference>
<reference evidence="3" key="1">
    <citation type="submission" date="2024-06" db="EMBL/GenBank/DDBJ databases">
        <title>The Caenorhabditis elegans bacterial microbiome influences microsporidia infection through nutrient limitation and inhibiting parasite invasion.</title>
        <authorList>
            <person name="Tamim El Jarkass H."/>
            <person name="Castelblanco S."/>
            <person name="Kaur M."/>
            <person name="Wan Y.C."/>
            <person name="Ellis A.E."/>
            <person name="Sheldon R.D."/>
            <person name="Lien E.C."/>
            <person name="Burton N.O."/>
            <person name="Wright G.D."/>
            <person name="Reinke A.W."/>
        </authorList>
    </citation>
    <scope>NUCLEOTIDE SEQUENCE</scope>
    <source>
        <strain evidence="3">MYb327</strain>
    </source>
</reference>
<organism evidence="3">
    <name type="scientific">Pseudomonas sp. MYb327</name>
    <dbReference type="NCBI Taxonomy" id="2745230"/>
    <lineage>
        <taxon>Bacteria</taxon>
        <taxon>Pseudomonadati</taxon>
        <taxon>Pseudomonadota</taxon>
        <taxon>Gammaproteobacteria</taxon>
        <taxon>Pseudomonadales</taxon>
        <taxon>Pseudomonadaceae</taxon>
        <taxon>Pseudomonas</taxon>
    </lineage>
</organism>
<feature type="domain" description="Reverse transcriptase" evidence="2">
    <location>
        <begin position="1"/>
        <end position="344"/>
    </location>
</feature>
<dbReference type="CDD" id="cd01646">
    <property type="entry name" value="RT_Bac_retron_I"/>
    <property type="match status" value="1"/>
</dbReference>
<keyword evidence="3" id="KW-0808">Transferase</keyword>
<sequence length="684" mass="79212">MNSHKSKIAGKEKATMKNSSKEGRLKRVYKSNYRRVLLTEVLPYEVPILLTNEGFYSRPVELQDEGFLSTILRPGKETHPFTYKIVKTASSYRTLHLIHPSSQQDFISFYKTYSSLLCGLTSRSEFSLRAPAEVAAWYYEPDNSLRDNSVKDEGAEANIDDAMAVQFKYASSFFLYKKYAFLYKFYDSYEFHRLEKKFKKLLKFDISKCFDNISTKRLGEAVKNEIYHKEHLGKINFENKFSKLMESANFGRNDGLVIGPEFSRIFAEIILQNIDNRVLQKAIQHQGSYDVRRYVDDYFLFYNDDKVGEHILSEFQNSLENVKLYLNESKISRHKAPFLTGITMAKKDIQDIFSALFDTFDESKKGVTPDIDVPENADSHSDQPEEKITFIKYFKGPGVVANRLIRDIKAIVRSNDIEFETITGYFFTVIKNKIHEVYGYSATLDDAQQENVLKFLLVIIDVTFFVYSMDVRVRSTFLVSQISILCCRIAKLMKPVYGDEIVKKIQDEITFTMKNKRADKVSSGVEVINLLIALREISGEADLVSEDDVSKFIFNEPTENIGSINYFQVISVLFYIKNNPIYENLKQKMKTLVLSILSTQRASVYSEASHLLLDLVRCPYLDRAFKAKMIISSFRTEFGRNPTSSELKKQKKYMALHDWFVDWSEAGIKIERLLQKKELKTAYE</sequence>
<feature type="region of interest" description="Disordered" evidence="1">
    <location>
        <begin position="1"/>
        <end position="23"/>
    </location>
</feature>
<proteinExistence type="predicted"/>
<evidence type="ECO:0000259" key="2">
    <source>
        <dbReference type="PROSITE" id="PS50878"/>
    </source>
</evidence>
<dbReference type="InterPro" id="IPR000477">
    <property type="entry name" value="RT_dom"/>
</dbReference>
<dbReference type="PROSITE" id="PS50878">
    <property type="entry name" value="RT_POL"/>
    <property type="match status" value="1"/>
</dbReference>
<evidence type="ECO:0000256" key="1">
    <source>
        <dbReference type="SAM" id="MobiDB-lite"/>
    </source>
</evidence>
<dbReference type="EMBL" id="CP159258">
    <property type="protein sequence ID" value="XCG72796.1"/>
    <property type="molecule type" value="Genomic_DNA"/>
</dbReference>